<name>B9Y5L3_9FIRM</name>
<accession>B9Y5L3</accession>
<dbReference type="AlphaFoldDB" id="B9Y5L3"/>
<reference evidence="1 2" key="2">
    <citation type="submission" date="2009-02" db="EMBL/GenBank/DDBJ databases">
        <title>Draft genome sequence of Holdemania filiformis DSM 12042.</title>
        <authorList>
            <person name="Sudarsanam P."/>
            <person name="Ley R."/>
            <person name="Guruge J."/>
            <person name="Turnbaugh P.J."/>
            <person name="Mahowald M."/>
            <person name="Liep D."/>
            <person name="Gordon J."/>
        </authorList>
    </citation>
    <scope>NUCLEOTIDE SEQUENCE [LARGE SCALE GENOMIC DNA]</scope>
    <source>
        <strain evidence="1 2">DSM 12042</strain>
    </source>
</reference>
<reference evidence="1 2" key="1">
    <citation type="submission" date="2008-12" db="EMBL/GenBank/DDBJ databases">
        <authorList>
            <person name="Fulton L."/>
            <person name="Clifton S."/>
            <person name="Fulton B."/>
            <person name="Xu J."/>
            <person name="Minx P."/>
            <person name="Pepin K.H."/>
            <person name="Johnson M."/>
            <person name="Bhonagiri V."/>
            <person name="Nash W.E."/>
            <person name="Mardis E.R."/>
            <person name="Wilson R.K."/>
        </authorList>
    </citation>
    <scope>NUCLEOTIDE SEQUENCE [LARGE SCALE GENOMIC DNA]</scope>
    <source>
        <strain evidence="1 2">DSM 12042</strain>
    </source>
</reference>
<sequence>MKELFRNFMNLWTIQVEILAMFTGFSLTHEGYFLSPVLDSPD</sequence>
<dbReference type="STRING" id="545696.HOLDEFILI_01095"/>
<protein>
    <submittedName>
        <fullName evidence="1">Uncharacterized protein</fullName>
    </submittedName>
</protein>
<organism evidence="1 2">
    <name type="scientific">Holdemania filiformis DSM 12042</name>
    <dbReference type="NCBI Taxonomy" id="545696"/>
    <lineage>
        <taxon>Bacteria</taxon>
        <taxon>Bacillati</taxon>
        <taxon>Bacillota</taxon>
        <taxon>Erysipelotrichia</taxon>
        <taxon>Erysipelotrichales</taxon>
        <taxon>Erysipelotrichaceae</taxon>
        <taxon>Holdemania</taxon>
    </lineage>
</organism>
<comment type="caution">
    <text evidence="1">The sequence shown here is derived from an EMBL/GenBank/DDBJ whole genome shotgun (WGS) entry which is preliminary data.</text>
</comment>
<gene>
    <name evidence="1" type="ORF">HOLDEFILI_01095</name>
</gene>
<proteinExistence type="predicted"/>
<evidence type="ECO:0000313" key="2">
    <source>
        <dbReference type="Proteomes" id="UP000005950"/>
    </source>
</evidence>
<evidence type="ECO:0000313" key="1">
    <source>
        <dbReference type="EMBL" id="EEF68737.1"/>
    </source>
</evidence>
<dbReference type="Proteomes" id="UP000005950">
    <property type="component" value="Unassembled WGS sequence"/>
</dbReference>
<dbReference type="EMBL" id="ACCF01000062">
    <property type="protein sequence ID" value="EEF68737.1"/>
    <property type="molecule type" value="Genomic_DNA"/>
</dbReference>
<dbReference type="HOGENOM" id="CLU_3252593_0_0_9"/>